<name>A0A5C6DM82_9BACT</name>
<gene>
    <name evidence="1" type="ORF">Poly41_37790</name>
</gene>
<keyword evidence="2" id="KW-1185">Reference proteome</keyword>
<reference evidence="1 2" key="1">
    <citation type="submission" date="2019-02" db="EMBL/GenBank/DDBJ databases">
        <title>Deep-cultivation of Planctomycetes and their phenomic and genomic characterization uncovers novel biology.</title>
        <authorList>
            <person name="Wiegand S."/>
            <person name="Jogler M."/>
            <person name="Boedeker C."/>
            <person name="Pinto D."/>
            <person name="Vollmers J."/>
            <person name="Rivas-Marin E."/>
            <person name="Kohn T."/>
            <person name="Peeters S.H."/>
            <person name="Heuer A."/>
            <person name="Rast P."/>
            <person name="Oberbeckmann S."/>
            <person name="Bunk B."/>
            <person name="Jeske O."/>
            <person name="Meyerdierks A."/>
            <person name="Storesund J.E."/>
            <person name="Kallscheuer N."/>
            <person name="Luecker S."/>
            <person name="Lage O.M."/>
            <person name="Pohl T."/>
            <person name="Merkel B.J."/>
            <person name="Hornburger P."/>
            <person name="Mueller R.-W."/>
            <person name="Bruemmer F."/>
            <person name="Labrenz M."/>
            <person name="Spormann A.M."/>
            <person name="Op Den Camp H."/>
            <person name="Overmann J."/>
            <person name="Amann R."/>
            <person name="Jetten M.S.M."/>
            <person name="Mascher T."/>
            <person name="Medema M.H."/>
            <person name="Devos D.P."/>
            <person name="Kaster A.-K."/>
            <person name="Ovreas L."/>
            <person name="Rohde M."/>
            <person name="Galperin M.Y."/>
            <person name="Jogler C."/>
        </authorList>
    </citation>
    <scope>NUCLEOTIDE SEQUENCE [LARGE SCALE GENOMIC DNA]</scope>
    <source>
        <strain evidence="1 2">Poly41</strain>
    </source>
</reference>
<dbReference type="EMBL" id="SJPV01000006">
    <property type="protein sequence ID" value="TWU36026.1"/>
    <property type="molecule type" value="Genomic_DNA"/>
</dbReference>
<proteinExistence type="predicted"/>
<dbReference type="RefSeq" id="WP_146528077.1">
    <property type="nucleotide sequence ID" value="NZ_SJPV01000006.1"/>
</dbReference>
<dbReference type="Proteomes" id="UP000319143">
    <property type="component" value="Unassembled WGS sequence"/>
</dbReference>
<comment type="caution">
    <text evidence="1">The sequence shown here is derived from an EMBL/GenBank/DDBJ whole genome shotgun (WGS) entry which is preliminary data.</text>
</comment>
<organism evidence="1 2">
    <name type="scientific">Novipirellula artificiosorum</name>
    <dbReference type="NCBI Taxonomy" id="2528016"/>
    <lineage>
        <taxon>Bacteria</taxon>
        <taxon>Pseudomonadati</taxon>
        <taxon>Planctomycetota</taxon>
        <taxon>Planctomycetia</taxon>
        <taxon>Pirellulales</taxon>
        <taxon>Pirellulaceae</taxon>
        <taxon>Novipirellula</taxon>
    </lineage>
</organism>
<dbReference type="AlphaFoldDB" id="A0A5C6DM82"/>
<evidence type="ECO:0000313" key="2">
    <source>
        <dbReference type="Proteomes" id="UP000319143"/>
    </source>
</evidence>
<evidence type="ECO:0000313" key="1">
    <source>
        <dbReference type="EMBL" id="TWU36026.1"/>
    </source>
</evidence>
<sequence length="70" mass="7415">MALSSLDAIVVADEAVDDSSARYRRLCSLYGEKRGRALSRIVLGLPASPGYAPPDAEQILAAVADAILER</sequence>
<protein>
    <submittedName>
        <fullName evidence="1">Uncharacterized protein</fullName>
    </submittedName>
</protein>
<accession>A0A5C6DM82</accession>